<dbReference type="InterPro" id="IPR004143">
    <property type="entry name" value="BPL_LPL_catalytic"/>
</dbReference>
<dbReference type="PROSITE" id="PS51733">
    <property type="entry name" value="BPL_LPL_CATALYTIC"/>
    <property type="match status" value="1"/>
</dbReference>
<dbReference type="KEGG" id="aagg:ETAA8_67570"/>
<evidence type="ECO:0000259" key="1">
    <source>
        <dbReference type="PROSITE" id="PS51733"/>
    </source>
</evidence>
<keyword evidence="3" id="KW-1185">Reference proteome</keyword>
<evidence type="ECO:0000313" key="2">
    <source>
        <dbReference type="EMBL" id="QDU31597.1"/>
    </source>
</evidence>
<dbReference type="EC" id="6.3.1.20" evidence="2"/>
<gene>
    <name evidence="2" type="primary">lplA</name>
    <name evidence="2" type="ORF">ETAA8_67570</name>
</gene>
<dbReference type="SUPFAM" id="SSF55681">
    <property type="entry name" value="Class II aaRS and biotin synthetases"/>
    <property type="match status" value="1"/>
</dbReference>
<protein>
    <submittedName>
        <fullName evidence="2">Putative lipoate-protein ligase A</fullName>
        <ecNumber evidence="2">6.3.1.20</ecNumber>
    </submittedName>
</protein>
<reference evidence="2 3" key="1">
    <citation type="submission" date="2019-02" db="EMBL/GenBank/DDBJ databases">
        <title>Deep-cultivation of Planctomycetes and their phenomic and genomic characterization uncovers novel biology.</title>
        <authorList>
            <person name="Wiegand S."/>
            <person name="Jogler M."/>
            <person name="Boedeker C."/>
            <person name="Pinto D."/>
            <person name="Vollmers J."/>
            <person name="Rivas-Marin E."/>
            <person name="Kohn T."/>
            <person name="Peeters S.H."/>
            <person name="Heuer A."/>
            <person name="Rast P."/>
            <person name="Oberbeckmann S."/>
            <person name="Bunk B."/>
            <person name="Jeske O."/>
            <person name="Meyerdierks A."/>
            <person name="Storesund J.E."/>
            <person name="Kallscheuer N."/>
            <person name="Luecker S."/>
            <person name="Lage O.M."/>
            <person name="Pohl T."/>
            <person name="Merkel B.J."/>
            <person name="Hornburger P."/>
            <person name="Mueller R.-W."/>
            <person name="Bruemmer F."/>
            <person name="Labrenz M."/>
            <person name="Spormann A.M."/>
            <person name="Op den Camp H."/>
            <person name="Overmann J."/>
            <person name="Amann R."/>
            <person name="Jetten M.S.M."/>
            <person name="Mascher T."/>
            <person name="Medema M.H."/>
            <person name="Devos D.P."/>
            <person name="Kaster A.-K."/>
            <person name="Ovreas L."/>
            <person name="Rohde M."/>
            <person name="Galperin M.Y."/>
            <person name="Jogler C."/>
        </authorList>
    </citation>
    <scope>NUCLEOTIDE SEQUENCE [LARGE SCALE GENOMIC DNA]</scope>
    <source>
        <strain evidence="2 3">ETA_A8</strain>
    </source>
</reference>
<dbReference type="PANTHER" id="PTHR43679">
    <property type="entry name" value="OCTANOYLTRANSFERASE LIPM-RELATED"/>
    <property type="match status" value="1"/>
</dbReference>
<dbReference type="CDD" id="cd16443">
    <property type="entry name" value="LplA"/>
    <property type="match status" value="1"/>
</dbReference>
<sequence length="241" mass="27030">MLLLDLTLPTAAENLALDEALLDSVDEQPAAPELLRLWECPQTAVVLGRSCRAAEEVDLAACEQADIPVLRRTSGGGTVLIGPGCLMFSLRLSYLARPHFRLLDQAHHEVLTTVAAAVNSVIPNGRIEPRGTSDLAIGETKVSGNSLRCKRNFLLYHGTLLYDFDLTLVQQLLHPPPRQPEYRHQRPHRDFVTNLSADPLQLRSALAHHWQATKPTSDWPQELTARLERQRYGRAEWNLER</sequence>
<organism evidence="2 3">
    <name type="scientific">Anatilimnocola aggregata</name>
    <dbReference type="NCBI Taxonomy" id="2528021"/>
    <lineage>
        <taxon>Bacteria</taxon>
        <taxon>Pseudomonadati</taxon>
        <taxon>Planctomycetota</taxon>
        <taxon>Planctomycetia</taxon>
        <taxon>Pirellulales</taxon>
        <taxon>Pirellulaceae</taxon>
        <taxon>Anatilimnocola</taxon>
    </lineage>
</organism>
<dbReference type="UniPathway" id="UPA00537">
    <property type="reaction ID" value="UER00595"/>
</dbReference>
<dbReference type="PANTHER" id="PTHR43679:SF2">
    <property type="entry name" value="OCTANOYL-[GCVH]:PROTEIN N-OCTANOYLTRANSFERASE"/>
    <property type="match status" value="1"/>
</dbReference>
<proteinExistence type="predicted"/>
<dbReference type="Pfam" id="PF21948">
    <property type="entry name" value="LplA-B_cat"/>
    <property type="match status" value="1"/>
</dbReference>
<dbReference type="GO" id="GO:0016979">
    <property type="term" value="F:lipoate-protein ligase activity"/>
    <property type="evidence" value="ECO:0007669"/>
    <property type="project" value="UniProtKB-EC"/>
</dbReference>
<dbReference type="OrthoDB" id="9788148at2"/>
<accession>A0A517YMZ7</accession>
<dbReference type="Gene3D" id="3.30.930.10">
    <property type="entry name" value="Bira Bifunctional Protein, Domain 2"/>
    <property type="match status" value="1"/>
</dbReference>
<dbReference type="InterPro" id="IPR045864">
    <property type="entry name" value="aa-tRNA-synth_II/BPL/LPL"/>
</dbReference>
<feature type="domain" description="BPL/LPL catalytic" evidence="1">
    <location>
        <begin position="29"/>
        <end position="210"/>
    </location>
</feature>
<keyword evidence="2" id="KW-0436">Ligase</keyword>
<dbReference type="Proteomes" id="UP000315017">
    <property type="component" value="Chromosome"/>
</dbReference>
<dbReference type="InterPro" id="IPR050664">
    <property type="entry name" value="Octanoyltrans_LipM/LipL"/>
</dbReference>
<dbReference type="AlphaFoldDB" id="A0A517YMZ7"/>
<dbReference type="EMBL" id="CP036274">
    <property type="protein sequence ID" value="QDU31597.1"/>
    <property type="molecule type" value="Genomic_DNA"/>
</dbReference>
<name>A0A517YMZ7_9BACT</name>
<evidence type="ECO:0000313" key="3">
    <source>
        <dbReference type="Proteomes" id="UP000315017"/>
    </source>
</evidence>
<dbReference type="RefSeq" id="WP_145098998.1">
    <property type="nucleotide sequence ID" value="NZ_CP036274.1"/>
</dbReference>